<gene>
    <name evidence="1" type="ORF">Pmani_033391</name>
</gene>
<protein>
    <submittedName>
        <fullName evidence="1">Uncharacterized protein</fullName>
    </submittedName>
</protein>
<dbReference type="Proteomes" id="UP001292094">
    <property type="component" value="Unassembled WGS sequence"/>
</dbReference>
<evidence type="ECO:0000313" key="2">
    <source>
        <dbReference type="Proteomes" id="UP001292094"/>
    </source>
</evidence>
<sequence>MTQSAPLPYLTSLSFSLTPHPTPSPSMPLKLHSLHIRLIISPPALHYHTPRPVTPHESTSQPCRMLQLRCKLDAENIQNSEDLHALLTGNEGLWGSQLQLASFCA</sequence>
<reference evidence="1" key="1">
    <citation type="submission" date="2023-11" db="EMBL/GenBank/DDBJ databases">
        <title>Genome assemblies of two species of porcelain crab, Petrolisthes cinctipes and Petrolisthes manimaculis (Anomura: Porcellanidae).</title>
        <authorList>
            <person name="Angst P."/>
        </authorList>
    </citation>
    <scope>NUCLEOTIDE SEQUENCE</scope>
    <source>
        <strain evidence="1">PB745_02</strain>
        <tissue evidence="1">Gill</tissue>
    </source>
</reference>
<comment type="caution">
    <text evidence="1">The sequence shown here is derived from an EMBL/GenBank/DDBJ whole genome shotgun (WGS) entry which is preliminary data.</text>
</comment>
<proteinExistence type="predicted"/>
<keyword evidence="2" id="KW-1185">Reference proteome</keyword>
<dbReference type="EMBL" id="JAWZYT010004405">
    <property type="protein sequence ID" value="KAK4293951.1"/>
    <property type="molecule type" value="Genomic_DNA"/>
</dbReference>
<dbReference type="AlphaFoldDB" id="A0AAE1NR14"/>
<accession>A0AAE1NR14</accession>
<organism evidence="1 2">
    <name type="scientific">Petrolisthes manimaculis</name>
    <dbReference type="NCBI Taxonomy" id="1843537"/>
    <lineage>
        <taxon>Eukaryota</taxon>
        <taxon>Metazoa</taxon>
        <taxon>Ecdysozoa</taxon>
        <taxon>Arthropoda</taxon>
        <taxon>Crustacea</taxon>
        <taxon>Multicrustacea</taxon>
        <taxon>Malacostraca</taxon>
        <taxon>Eumalacostraca</taxon>
        <taxon>Eucarida</taxon>
        <taxon>Decapoda</taxon>
        <taxon>Pleocyemata</taxon>
        <taxon>Anomura</taxon>
        <taxon>Galatheoidea</taxon>
        <taxon>Porcellanidae</taxon>
        <taxon>Petrolisthes</taxon>
    </lineage>
</organism>
<evidence type="ECO:0000313" key="1">
    <source>
        <dbReference type="EMBL" id="KAK4293951.1"/>
    </source>
</evidence>
<name>A0AAE1NR14_9EUCA</name>